<evidence type="ECO:0000256" key="1">
    <source>
        <dbReference type="SAM" id="MobiDB-lite"/>
    </source>
</evidence>
<reference evidence="3" key="1">
    <citation type="submission" date="2022-06" db="EMBL/GenBank/DDBJ databases">
        <title>Detection of beta-lactamases in bacteria of animal origin.</title>
        <authorList>
            <person name="Mlynarcik P."/>
            <person name="Zdarska V."/>
            <person name="Chudobova H."/>
            <person name="Prochazkova P."/>
            <person name="Hricova K."/>
            <person name="Mezerova K."/>
            <person name="Bardon J."/>
            <person name="Dolejska M."/>
            <person name="Sukkar I."/>
            <person name="Kolar M."/>
        </authorList>
    </citation>
    <scope>NUCLEOTIDE SEQUENCE</scope>
    <source>
        <strain evidence="3">S 300-3</strain>
    </source>
</reference>
<keyword evidence="2" id="KW-0732">Signal</keyword>
<evidence type="ECO:0000313" key="4">
    <source>
        <dbReference type="Proteomes" id="UP001165292"/>
    </source>
</evidence>
<feature type="compositionally biased region" description="Basic and acidic residues" evidence="1">
    <location>
        <begin position="74"/>
        <end position="106"/>
    </location>
</feature>
<proteinExistence type="predicted"/>
<accession>A0AA42BGY6</accession>
<organism evidence="3 4">
    <name type="scientific">Stutzerimonas nitrititolerans</name>
    <dbReference type="NCBI Taxonomy" id="2482751"/>
    <lineage>
        <taxon>Bacteria</taxon>
        <taxon>Pseudomonadati</taxon>
        <taxon>Pseudomonadota</taxon>
        <taxon>Gammaproteobacteria</taxon>
        <taxon>Pseudomonadales</taxon>
        <taxon>Pseudomonadaceae</taxon>
        <taxon>Stutzerimonas</taxon>
    </lineage>
</organism>
<sequence length="137" mass="16462">MNIRTLVLLLGLSLAVPVQADGPGRVWVYQPDGASYRIGGGAYRYDPRSPYPQHRQYRPNLPPRYQGQLPPQYYDRHRGLDRPQRWDGGRRHGLDRSQRWQHEHRQNSYRRGQGWSQRHDYRPSQRGSFDRRSYRRH</sequence>
<feature type="compositionally biased region" description="Basic and acidic residues" evidence="1">
    <location>
        <begin position="117"/>
        <end position="137"/>
    </location>
</feature>
<protein>
    <submittedName>
        <fullName evidence="3">Uncharacterized protein</fullName>
    </submittedName>
</protein>
<name>A0AA42BGY6_9GAMM</name>
<dbReference type="Proteomes" id="UP001165292">
    <property type="component" value="Unassembled WGS sequence"/>
</dbReference>
<dbReference type="RefSeq" id="WP_253163357.1">
    <property type="nucleotide sequence ID" value="NZ_DALZTE010000017.1"/>
</dbReference>
<feature type="signal peptide" evidence="2">
    <location>
        <begin position="1"/>
        <end position="20"/>
    </location>
</feature>
<comment type="caution">
    <text evidence="3">The sequence shown here is derived from an EMBL/GenBank/DDBJ whole genome shotgun (WGS) entry which is preliminary data.</text>
</comment>
<evidence type="ECO:0000313" key="3">
    <source>
        <dbReference type="EMBL" id="MCO7545653.1"/>
    </source>
</evidence>
<feature type="region of interest" description="Disordered" evidence="1">
    <location>
        <begin position="40"/>
        <end position="137"/>
    </location>
</feature>
<dbReference type="EMBL" id="JAMYBS010000014">
    <property type="protein sequence ID" value="MCO7545653.1"/>
    <property type="molecule type" value="Genomic_DNA"/>
</dbReference>
<gene>
    <name evidence="3" type="ORF">NJF43_12900</name>
</gene>
<feature type="chain" id="PRO_5041310957" evidence="2">
    <location>
        <begin position="21"/>
        <end position="137"/>
    </location>
</feature>
<dbReference type="AlphaFoldDB" id="A0AA42BGY6"/>
<evidence type="ECO:0000256" key="2">
    <source>
        <dbReference type="SAM" id="SignalP"/>
    </source>
</evidence>